<name>A0A2S7IT36_9BACT</name>
<gene>
    <name evidence="1" type="ORF">C5O19_14990</name>
</gene>
<sequence length="76" mass="8992">MKMMSTVGEIKKELSRQLRDEQGFLGLAIRRENEKEYILVRVKSLTKHWERRVPEEIDGVRIKLEKGEPAHAYVLK</sequence>
<dbReference type="OrthoDB" id="964845at2"/>
<accession>A0A2S7IT36</accession>
<reference evidence="2" key="1">
    <citation type="submission" date="2018-02" db="EMBL/GenBank/DDBJ databases">
        <title>Genome sequencing of Solimonas sp. HR-BB.</title>
        <authorList>
            <person name="Lee Y."/>
            <person name="Jeon C.O."/>
        </authorList>
    </citation>
    <scope>NUCLEOTIDE SEQUENCE [LARGE SCALE GENOMIC DNA]</scope>
    <source>
        <strain evidence="2">HR-U</strain>
    </source>
</reference>
<organism evidence="1 2">
    <name type="scientific">Siphonobacter curvatus</name>
    <dbReference type="NCBI Taxonomy" id="2094562"/>
    <lineage>
        <taxon>Bacteria</taxon>
        <taxon>Pseudomonadati</taxon>
        <taxon>Bacteroidota</taxon>
        <taxon>Cytophagia</taxon>
        <taxon>Cytophagales</taxon>
        <taxon>Cytophagaceae</taxon>
        <taxon>Siphonobacter</taxon>
    </lineage>
</organism>
<keyword evidence="2" id="KW-1185">Reference proteome</keyword>
<comment type="caution">
    <text evidence="1">The sequence shown here is derived from an EMBL/GenBank/DDBJ whole genome shotgun (WGS) entry which is preliminary data.</text>
</comment>
<dbReference type="AlphaFoldDB" id="A0A2S7IT36"/>
<evidence type="ECO:0000313" key="1">
    <source>
        <dbReference type="EMBL" id="PQA60864.1"/>
    </source>
</evidence>
<dbReference type="RefSeq" id="WP_104713597.1">
    <property type="nucleotide sequence ID" value="NZ_PTRA01000001.1"/>
</dbReference>
<dbReference type="EMBL" id="PTRA01000001">
    <property type="protein sequence ID" value="PQA60864.1"/>
    <property type="molecule type" value="Genomic_DNA"/>
</dbReference>
<dbReference type="Proteomes" id="UP000239590">
    <property type="component" value="Unassembled WGS sequence"/>
</dbReference>
<protein>
    <submittedName>
        <fullName evidence="1">Uncharacterized protein</fullName>
    </submittedName>
</protein>
<proteinExistence type="predicted"/>
<evidence type="ECO:0000313" key="2">
    <source>
        <dbReference type="Proteomes" id="UP000239590"/>
    </source>
</evidence>